<gene>
    <name evidence="2" type="ORF">CW740_00275</name>
</gene>
<proteinExistence type="predicted"/>
<feature type="transmembrane region" description="Helical" evidence="1">
    <location>
        <begin position="6"/>
        <end position="25"/>
    </location>
</feature>
<accession>A0A2K9AMX0</accession>
<organism evidence="2 3">
    <name type="scientific">Kangiella profundi</name>
    <dbReference type="NCBI Taxonomy" id="1561924"/>
    <lineage>
        <taxon>Bacteria</taxon>
        <taxon>Pseudomonadati</taxon>
        <taxon>Pseudomonadota</taxon>
        <taxon>Gammaproteobacteria</taxon>
        <taxon>Kangiellales</taxon>
        <taxon>Kangiellaceae</taxon>
        <taxon>Kangiella</taxon>
    </lineage>
</organism>
<dbReference type="EMBL" id="CP025120">
    <property type="protein sequence ID" value="AUD77753.1"/>
    <property type="molecule type" value="Genomic_DNA"/>
</dbReference>
<feature type="transmembrane region" description="Helical" evidence="1">
    <location>
        <begin position="64"/>
        <end position="85"/>
    </location>
</feature>
<dbReference type="AlphaFoldDB" id="A0A2K9AMX0"/>
<keyword evidence="1" id="KW-0812">Transmembrane</keyword>
<evidence type="ECO:0000313" key="3">
    <source>
        <dbReference type="Proteomes" id="UP000232693"/>
    </source>
</evidence>
<reference evidence="2 3" key="1">
    <citation type="submission" date="2017-12" db="EMBL/GenBank/DDBJ databases">
        <title>Kangiella profundi FT102 completed genome.</title>
        <authorList>
            <person name="Xu J."/>
            <person name="Wang J."/>
            <person name="Lu Y."/>
        </authorList>
    </citation>
    <scope>NUCLEOTIDE SEQUENCE [LARGE SCALE GENOMIC DNA]</scope>
    <source>
        <strain evidence="2 3">FT102</strain>
    </source>
</reference>
<dbReference type="OrthoDB" id="9915439at2"/>
<keyword evidence="3" id="KW-1185">Reference proteome</keyword>
<protein>
    <submittedName>
        <fullName evidence="2">Uncharacterized protein</fullName>
    </submittedName>
</protein>
<dbReference type="Proteomes" id="UP000232693">
    <property type="component" value="Chromosome"/>
</dbReference>
<feature type="transmembrane region" description="Helical" evidence="1">
    <location>
        <begin position="32"/>
        <end position="52"/>
    </location>
</feature>
<sequence length="95" mass="10811">METLKSLFLSILVILPLILLVVLMAQKRRGQIIIISCAVVGFFVATILELSFQQHPHLPVPIWAMLQVVLAFIIPVLAVAIRFMINKHRNNREIE</sequence>
<dbReference type="KEGG" id="kpd:CW740_00275"/>
<evidence type="ECO:0000256" key="1">
    <source>
        <dbReference type="SAM" id="Phobius"/>
    </source>
</evidence>
<evidence type="ECO:0000313" key="2">
    <source>
        <dbReference type="EMBL" id="AUD77753.1"/>
    </source>
</evidence>
<dbReference type="RefSeq" id="WP_106645677.1">
    <property type="nucleotide sequence ID" value="NZ_BMGO01000001.1"/>
</dbReference>
<keyword evidence="1" id="KW-1133">Transmembrane helix</keyword>
<name>A0A2K9AMX0_9GAMM</name>
<keyword evidence="1" id="KW-0472">Membrane</keyword>